<dbReference type="InterPro" id="IPR018640">
    <property type="entry name" value="DUF2063"/>
</dbReference>
<dbReference type="Gene3D" id="3.90.930.50">
    <property type="match status" value="1"/>
</dbReference>
<reference evidence="3 4" key="1">
    <citation type="submission" date="2016-10" db="EMBL/GenBank/DDBJ databases">
        <authorList>
            <person name="de Groot N.N."/>
        </authorList>
    </citation>
    <scope>NUCLEOTIDE SEQUENCE [LARGE SCALE GENOMIC DNA]</scope>
    <source>
        <strain evidence="3 4">LMG 26867</strain>
    </source>
</reference>
<evidence type="ECO:0000313" key="4">
    <source>
        <dbReference type="Proteomes" id="UP000198481"/>
    </source>
</evidence>
<accession>A0A1H2B8M3</accession>
<dbReference type="AlphaFoldDB" id="A0A1H2B8M3"/>
<dbReference type="Proteomes" id="UP000198481">
    <property type="component" value="Chromosome I"/>
</dbReference>
<dbReference type="InterPro" id="IPR054098">
    <property type="entry name" value="NGO1945-like_C"/>
</dbReference>
<gene>
    <name evidence="3" type="ORF">SAMN05216222_5004</name>
</gene>
<feature type="domain" description="Putative DNA-binding" evidence="1">
    <location>
        <begin position="8"/>
        <end position="94"/>
    </location>
</feature>
<name>A0A1H2B8M3_9PSED</name>
<evidence type="ECO:0000259" key="2">
    <source>
        <dbReference type="Pfam" id="PF22106"/>
    </source>
</evidence>
<dbReference type="Pfam" id="PF09836">
    <property type="entry name" value="DUF2063"/>
    <property type="match status" value="1"/>
</dbReference>
<feature type="domain" description="NGO1945-like C-terminal" evidence="2">
    <location>
        <begin position="143"/>
        <end position="239"/>
    </location>
</feature>
<evidence type="ECO:0000313" key="3">
    <source>
        <dbReference type="EMBL" id="SDT54548.1"/>
    </source>
</evidence>
<dbReference type="STRING" id="1148509.SAMN05216222_5004"/>
<dbReference type="RefSeq" id="WP_092280260.1">
    <property type="nucleotide sequence ID" value="NZ_LT629762.1"/>
</dbReference>
<dbReference type="Gene3D" id="1.10.150.690">
    <property type="entry name" value="DUF2063"/>
    <property type="match status" value="1"/>
</dbReference>
<dbReference type="EMBL" id="LT629762">
    <property type="protein sequence ID" value="SDT54548.1"/>
    <property type="molecule type" value="Genomic_DNA"/>
</dbReference>
<organism evidence="3 4">
    <name type="scientific">Pseudomonas prosekii</name>
    <dbReference type="NCBI Taxonomy" id="1148509"/>
    <lineage>
        <taxon>Bacteria</taxon>
        <taxon>Pseudomonadati</taxon>
        <taxon>Pseudomonadota</taxon>
        <taxon>Gammaproteobacteria</taxon>
        <taxon>Pseudomonadales</taxon>
        <taxon>Pseudomonadaceae</taxon>
        <taxon>Pseudomonas</taxon>
    </lineage>
</organism>
<evidence type="ECO:0000259" key="1">
    <source>
        <dbReference type="Pfam" id="PF09836"/>
    </source>
</evidence>
<proteinExistence type="predicted"/>
<dbReference type="Pfam" id="PF22106">
    <property type="entry name" value="NGO1945_C"/>
    <property type="match status" value="1"/>
</dbReference>
<sequence length="248" mass="27654">MDKSSLHQQQNALTRYLRDPENCAAPAEMDAARLQVYRDLVFNNLSLLLSGTFPVLVKILGEEDWRLLLRAFLRDHRAQTPKFGEIAREFVGFIAGGLPGDWPAFMAELAHYEWVEMVLQQADDQPLPASDAQLMLERPLQVSPLAWPLAYAWPVQLLGPDYQPDAAPDQPTLLLVRRAEDWSVKFAELSPLAWRLLQRIGEFPALDGRAQLQGLAQEAGAAGSSEFMENGWALLQQMHAQGVLGVAA</sequence>
<dbReference type="InterPro" id="IPR044922">
    <property type="entry name" value="DUF2063_N_sf"/>
</dbReference>
<protein>
    <submittedName>
        <fullName evidence="3">Uncharacterized protein</fullName>
    </submittedName>
</protein>